<dbReference type="EMBL" id="JABFAI010000388">
    <property type="protein sequence ID" value="KAF4944993.1"/>
    <property type="molecule type" value="Genomic_DNA"/>
</dbReference>
<dbReference type="AlphaFoldDB" id="A0A8H4SST0"/>
<comment type="caution">
    <text evidence="2">The sequence shown here is derived from an EMBL/GenBank/DDBJ whole genome shotgun (WGS) entry which is preliminary data.</text>
</comment>
<name>A0A8H4SST0_9HYPO</name>
<evidence type="ECO:0000313" key="2">
    <source>
        <dbReference type="EMBL" id="KAF4944993.1"/>
    </source>
</evidence>
<reference evidence="2" key="1">
    <citation type="journal article" date="2020" name="BMC Genomics">
        <title>Correction to: Identification and distribution of gene clusters required for synthesis of sphingolipid metabolism inhibitors in diverse species of the filamentous fungus Fusarium.</title>
        <authorList>
            <person name="Kim H.S."/>
            <person name="Lohmar J.M."/>
            <person name="Busman M."/>
            <person name="Brown D.W."/>
            <person name="Naumann T.A."/>
            <person name="Divon H.H."/>
            <person name="Lysoe E."/>
            <person name="Uhlig S."/>
            <person name="Proctor R.H."/>
        </authorList>
    </citation>
    <scope>NUCLEOTIDE SEQUENCE</scope>
    <source>
        <strain evidence="2">NRRL 45417</strain>
    </source>
</reference>
<feature type="region of interest" description="Disordered" evidence="1">
    <location>
        <begin position="189"/>
        <end position="248"/>
    </location>
</feature>
<evidence type="ECO:0000313" key="3">
    <source>
        <dbReference type="Proteomes" id="UP000604273"/>
    </source>
</evidence>
<protein>
    <submittedName>
        <fullName evidence="2">Uncharacterized protein</fullName>
    </submittedName>
</protein>
<reference evidence="2" key="2">
    <citation type="submission" date="2020-05" db="EMBL/GenBank/DDBJ databases">
        <authorList>
            <person name="Kim H.-S."/>
            <person name="Proctor R.H."/>
            <person name="Brown D.W."/>
        </authorList>
    </citation>
    <scope>NUCLEOTIDE SEQUENCE</scope>
    <source>
        <strain evidence="2">NRRL 45417</strain>
    </source>
</reference>
<organism evidence="2 3">
    <name type="scientific">Fusarium gaditjirri</name>
    <dbReference type="NCBI Taxonomy" id="282569"/>
    <lineage>
        <taxon>Eukaryota</taxon>
        <taxon>Fungi</taxon>
        <taxon>Dikarya</taxon>
        <taxon>Ascomycota</taxon>
        <taxon>Pezizomycotina</taxon>
        <taxon>Sordariomycetes</taxon>
        <taxon>Hypocreomycetidae</taxon>
        <taxon>Hypocreales</taxon>
        <taxon>Nectriaceae</taxon>
        <taxon>Fusarium</taxon>
        <taxon>Fusarium nisikadoi species complex</taxon>
    </lineage>
</organism>
<accession>A0A8H4SST0</accession>
<evidence type="ECO:0000256" key="1">
    <source>
        <dbReference type="SAM" id="MobiDB-lite"/>
    </source>
</evidence>
<gene>
    <name evidence="2" type="ORF">FGADI_12252</name>
</gene>
<keyword evidence="3" id="KW-1185">Reference proteome</keyword>
<sequence length="248" mass="27517">MKLTKEGNTAPTAFKLHLIGFLSLPQQGRMKPIPDVFPLVAHFAFADVFTDGSKACDCDEDDNSWEPLSTKDVHLLEELYAHQICAWKNDEAYLSDSFVVKLRHNLDRAYTKLNAARSHHVEDTAFAASSANEGAVTDRDLAVENLRVQVDISNSLRGIWEALHLRNAKLYYFMNDEVELELERGYQRIPPRVGPNTLPQRFRGPNLATSVDEGPSNDPKAKKTGGRKRAASEGGGQAATGGKKPRTK</sequence>
<dbReference type="OrthoDB" id="5095717at2759"/>
<proteinExistence type="predicted"/>
<dbReference type="Proteomes" id="UP000604273">
    <property type="component" value="Unassembled WGS sequence"/>
</dbReference>